<reference evidence="2" key="1">
    <citation type="submission" date="2016-10" db="EMBL/GenBank/DDBJ databases">
        <authorList>
            <person name="Varghese N."/>
            <person name="Submissions S."/>
        </authorList>
    </citation>
    <scope>NUCLEOTIDE SEQUENCE [LARGE SCALE GENOMIC DNA]</scope>
    <source>
        <strain evidence="2">DSM 13078</strain>
    </source>
</reference>
<sequence length="50" mass="4949">MAANTSALAILVGGETRSKTGIEIRAGTATGTATIDALRSSEATDGGWTP</sequence>
<protein>
    <submittedName>
        <fullName evidence="1">Uncharacterized protein</fullName>
    </submittedName>
</protein>
<evidence type="ECO:0000313" key="2">
    <source>
        <dbReference type="Proteomes" id="UP000199161"/>
    </source>
</evidence>
<accession>A0A1I1IPX4</accession>
<gene>
    <name evidence="1" type="ORF">SAMN05444422_107155</name>
</gene>
<dbReference type="EMBL" id="FOKW01000007">
    <property type="protein sequence ID" value="SFC35290.1"/>
    <property type="molecule type" value="Genomic_DNA"/>
</dbReference>
<keyword evidence="2" id="KW-1185">Reference proteome</keyword>
<proteinExistence type="predicted"/>
<name>A0A1I1IPX4_NATHA</name>
<dbReference type="AlphaFoldDB" id="A0A1I1IPX4"/>
<organism evidence="1 2">
    <name type="scientific">Natronobacterium haloterrestre</name>
    <name type="common">Halobiforma haloterrestris</name>
    <dbReference type="NCBI Taxonomy" id="148448"/>
    <lineage>
        <taxon>Archaea</taxon>
        <taxon>Methanobacteriati</taxon>
        <taxon>Methanobacteriota</taxon>
        <taxon>Stenosarchaea group</taxon>
        <taxon>Halobacteria</taxon>
        <taxon>Halobacteriales</taxon>
        <taxon>Natrialbaceae</taxon>
        <taxon>Natronobacterium</taxon>
    </lineage>
</organism>
<evidence type="ECO:0000313" key="1">
    <source>
        <dbReference type="EMBL" id="SFC35290.1"/>
    </source>
</evidence>
<dbReference type="Proteomes" id="UP000199161">
    <property type="component" value="Unassembled WGS sequence"/>
</dbReference>
<dbReference type="RefSeq" id="WP_177209179.1">
    <property type="nucleotide sequence ID" value="NZ_FOKW01000007.1"/>
</dbReference>